<dbReference type="EMBL" id="BMAO01034953">
    <property type="protein sequence ID" value="GFR00043.1"/>
    <property type="molecule type" value="Genomic_DNA"/>
</dbReference>
<evidence type="ECO:0000313" key="1">
    <source>
        <dbReference type="EMBL" id="GFR00043.1"/>
    </source>
</evidence>
<organism evidence="1 2">
    <name type="scientific">Trichonephila clavata</name>
    <name type="common">Joro spider</name>
    <name type="synonym">Nephila clavata</name>
    <dbReference type="NCBI Taxonomy" id="2740835"/>
    <lineage>
        <taxon>Eukaryota</taxon>
        <taxon>Metazoa</taxon>
        <taxon>Ecdysozoa</taxon>
        <taxon>Arthropoda</taxon>
        <taxon>Chelicerata</taxon>
        <taxon>Arachnida</taxon>
        <taxon>Araneae</taxon>
        <taxon>Araneomorphae</taxon>
        <taxon>Entelegynae</taxon>
        <taxon>Araneoidea</taxon>
        <taxon>Nephilidae</taxon>
        <taxon>Trichonephila</taxon>
    </lineage>
</organism>
<proteinExistence type="predicted"/>
<name>A0A8X6GAP2_TRICU</name>
<dbReference type="AlphaFoldDB" id="A0A8X6GAP2"/>
<reference evidence="1" key="1">
    <citation type="submission" date="2020-07" db="EMBL/GenBank/DDBJ databases">
        <title>Multicomponent nature underlies the extraordinary mechanical properties of spider dragline silk.</title>
        <authorList>
            <person name="Kono N."/>
            <person name="Nakamura H."/>
            <person name="Mori M."/>
            <person name="Yoshida Y."/>
            <person name="Ohtoshi R."/>
            <person name="Malay A.D."/>
            <person name="Moran D.A.P."/>
            <person name="Tomita M."/>
            <person name="Numata K."/>
            <person name="Arakawa K."/>
        </authorList>
    </citation>
    <scope>NUCLEOTIDE SEQUENCE</scope>
</reference>
<keyword evidence="2" id="KW-1185">Reference proteome</keyword>
<dbReference type="Proteomes" id="UP000887116">
    <property type="component" value="Unassembled WGS sequence"/>
</dbReference>
<gene>
    <name evidence="1" type="ORF">TNCT_154331</name>
</gene>
<comment type="caution">
    <text evidence="1">The sequence shown here is derived from an EMBL/GenBank/DDBJ whole genome shotgun (WGS) entry which is preliminary data.</text>
</comment>
<accession>A0A8X6GAP2</accession>
<protein>
    <submittedName>
        <fullName evidence="1">Uncharacterized protein</fullName>
    </submittedName>
</protein>
<sequence length="81" mass="9602">MASEIQPLFNVLCRKEKHRLRKKDANDVMFKRLHQIASYNSKRGATPKRRRKAMSYKWQPLEKYGSDILYTLRQGRTGHPA</sequence>
<evidence type="ECO:0000313" key="2">
    <source>
        <dbReference type="Proteomes" id="UP000887116"/>
    </source>
</evidence>